<feature type="compositionally biased region" description="Basic and acidic residues" evidence="5">
    <location>
        <begin position="1405"/>
        <end position="1414"/>
    </location>
</feature>
<dbReference type="Pfam" id="PF00109">
    <property type="entry name" value="ketoacyl-synt"/>
    <property type="match status" value="2"/>
</dbReference>
<dbReference type="Pfam" id="PF14765">
    <property type="entry name" value="PS-DH"/>
    <property type="match status" value="1"/>
</dbReference>
<dbReference type="InterPro" id="IPR057326">
    <property type="entry name" value="KR_dom"/>
</dbReference>
<dbReference type="Pfam" id="PF02801">
    <property type="entry name" value="Ketoacyl-synt_C"/>
    <property type="match status" value="2"/>
</dbReference>
<dbReference type="Proteomes" id="UP000320496">
    <property type="component" value="Chromosome"/>
</dbReference>
<reference evidence="9 10" key="1">
    <citation type="submission" date="2019-02" db="EMBL/GenBank/DDBJ databases">
        <title>Deep-cultivation of Planctomycetes and their phenomic and genomic characterization uncovers novel biology.</title>
        <authorList>
            <person name="Wiegand S."/>
            <person name="Jogler M."/>
            <person name="Boedeker C."/>
            <person name="Pinto D."/>
            <person name="Vollmers J."/>
            <person name="Rivas-Marin E."/>
            <person name="Kohn T."/>
            <person name="Peeters S.H."/>
            <person name="Heuer A."/>
            <person name="Rast P."/>
            <person name="Oberbeckmann S."/>
            <person name="Bunk B."/>
            <person name="Jeske O."/>
            <person name="Meyerdierks A."/>
            <person name="Storesund J.E."/>
            <person name="Kallscheuer N."/>
            <person name="Luecker S."/>
            <person name="Lage O.M."/>
            <person name="Pohl T."/>
            <person name="Merkel B.J."/>
            <person name="Hornburger P."/>
            <person name="Mueller R.-W."/>
            <person name="Bruemmer F."/>
            <person name="Labrenz M."/>
            <person name="Spormann A.M."/>
            <person name="Op den Camp H."/>
            <person name="Overmann J."/>
            <person name="Amann R."/>
            <person name="Jetten M.S.M."/>
            <person name="Mascher T."/>
            <person name="Medema M.H."/>
            <person name="Devos D.P."/>
            <person name="Kaster A.-K."/>
            <person name="Ovreas L."/>
            <person name="Rohde M."/>
            <person name="Galperin M.Y."/>
            <person name="Jogler C."/>
        </authorList>
    </citation>
    <scope>NUCLEOTIDE SEQUENCE [LARGE SCALE GENOMIC DNA]</scope>
    <source>
        <strain evidence="9 10">Mal4</strain>
    </source>
</reference>
<feature type="compositionally biased region" description="Polar residues" evidence="5">
    <location>
        <begin position="1711"/>
        <end position="1736"/>
    </location>
</feature>
<feature type="region of interest" description="N-terminal hotdog fold" evidence="4">
    <location>
        <begin position="2684"/>
        <end position="2811"/>
    </location>
</feature>
<dbReference type="EC" id="2.3.1.41" evidence="9"/>
<dbReference type="InterPro" id="IPR016039">
    <property type="entry name" value="Thiolase-like"/>
</dbReference>
<dbReference type="GO" id="GO:0071770">
    <property type="term" value="P:DIM/DIP cell wall layer assembly"/>
    <property type="evidence" value="ECO:0007669"/>
    <property type="project" value="TreeGrafter"/>
</dbReference>
<dbReference type="InterPro" id="IPR050091">
    <property type="entry name" value="PKS_NRPS_Biosynth_Enz"/>
</dbReference>
<proteinExistence type="predicted"/>
<organism evidence="9 10">
    <name type="scientific">Maioricimonas rarisocia</name>
    <dbReference type="NCBI Taxonomy" id="2528026"/>
    <lineage>
        <taxon>Bacteria</taxon>
        <taxon>Pseudomonadati</taxon>
        <taxon>Planctomycetota</taxon>
        <taxon>Planctomycetia</taxon>
        <taxon>Planctomycetales</taxon>
        <taxon>Planctomycetaceae</taxon>
        <taxon>Maioricimonas</taxon>
    </lineage>
</organism>
<dbReference type="InterPro" id="IPR032821">
    <property type="entry name" value="PKS_assoc"/>
</dbReference>
<dbReference type="InterPro" id="IPR018201">
    <property type="entry name" value="Ketoacyl_synth_AS"/>
</dbReference>
<feature type="compositionally biased region" description="Low complexity" evidence="5">
    <location>
        <begin position="1570"/>
        <end position="1581"/>
    </location>
</feature>
<dbReference type="GO" id="GO:0004312">
    <property type="term" value="F:fatty acid synthase activity"/>
    <property type="evidence" value="ECO:0007669"/>
    <property type="project" value="TreeGrafter"/>
</dbReference>
<feature type="compositionally biased region" description="Low complexity" evidence="5">
    <location>
        <begin position="1610"/>
        <end position="1620"/>
    </location>
</feature>
<dbReference type="SUPFAM" id="SSF51735">
    <property type="entry name" value="NAD(P)-binding Rossmann-fold domains"/>
    <property type="match status" value="1"/>
</dbReference>
<dbReference type="Gene3D" id="1.10.1200.10">
    <property type="entry name" value="ACP-like"/>
    <property type="match status" value="2"/>
</dbReference>
<keyword evidence="2" id="KW-0597">Phosphoprotein</keyword>
<dbReference type="InterPro" id="IPR016036">
    <property type="entry name" value="Malonyl_transacylase_ACP-bd"/>
</dbReference>
<dbReference type="GO" id="GO:0004315">
    <property type="term" value="F:3-oxoacyl-[acyl-carrier-protein] synthase activity"/>
    <property type="evidence" value="ECO:0007669"/>
    <property type="project" value="UniProtKB-EC"/>
</dbReference>
<feature type="active site" description="Proton acceptor; for dehydratase activity" evidence="4">
    <location>
        <position position="2715"/>
    </location>
</feature>
<dbReference type="InterPro" id="IPR014043">
    <property type="entry name" value="Acyl_transferase_dom"/>
</dbReference>
<feature type="compositionally biased region" description="Polar residues" evidence="5">
    <location>
        <begin position="2119"/>
        <end position="2140"/>
    </location>
</feature>
<dbReference type="OrthoDB" id="219272at2"/>
<gene>
    <name evidence="9" type="primary">ppsA</name>
    <name evidence="9" type="ORF">Mal4_48580</name>
</gene>
<feature type="region of interest" description="Disordered" evidence="5">
    <location>
        <begin position="1708"/>
        <end position="1736"/>
    </location>
</feature>
<dbReference type="InterPro" id="IPR049900">
    <property type="entry name" value="PKS_mFAS_DH"/>
</dbReference>
<dbReference type="InterPro" id="IPR047794">
    <property type="entry name" value="C45_proenzyme-like"/>
</dbReference>
<dbReference type="GO" id="GO:0005886">
    <property type="term" value="C:plasma membrane"/>
    <property type="evidence" value="ECO:0007669"/>
    <property type="project" value="TreeGrafter"/>
</dbReference>
<dbReference type="Gene3D" id="3.10.129.110">
    <property type="entry name" value="Polyketide synthase dehydratase"/>
    <property type="match status" value="2"/>
</dbReference>
<protein>
    <submittedName>
        <fullName evidence="9">Phthiocerol/phenolphthiocerol synthesis polyketide synthase type I PpsA</fullName>
        <ecNumber evidence="9">2.3.1.41</ecNumber>
    </submittedName>
</protein>
<dbReference type="Gene3D" id="3.40.50.720">
    <property type="entry name" value="NAD(P)-binding Rossmann-like Domain"/>
    <property type="match status" value="1"/>
</dbReference>
<dbReference type="SMART" id="SM00822">
    <property type="entry name" value="PKS_KR"/>
    <property type="match status" value="1"/>
</dbReference>
<dbReference type="PROSITE" id="PS52019">
    <property type="entry name" value="PKS_MFAS_DH"/>
    <property type="match status" value="2"/>
</dbReference>
<dbReference type="InterPro" id="IPR036291">
    <property type="entry name" value="NAD(P)-bd_dom_sf"/>
</dbReference>
<keyword evidence="3 9" id="KW-0808">Transferase</keyword>
<dbReference type="CDD" id="cd00833">
    <property type="entry name" value="PKS"/>
    <property type="match status" value="2"/>
</dbReference>
<dbReference type="InterPro" id="IPR009081">
    <property type="entry name" value="PP-bd_ACP"/>
</dbReference>
<feature type="region of interest" description="N-terminal hotdog fold" evidence="4">
    <location>
        <begin position="3032"/>
        <end position="3151"/>
    </location>
</feature>
<feature type="compositionally biased region" description="Pro residues" evidence="5">
    <location>
        <begin position="1441"/>
        <end position="1457"/>
    </location>
</feature>
<feature type="domain" description="Ketosynthase family 3 (KS3)" evidence="7">
    <location>
        <begin position="499"/>
        <end position="953"/>
    </location>
</feature>
<feature type="compositionally biased region" description="Low complexity" evidence="5">
    <location>
        <begin position="1385"/>
        <end position="1402"/>
    </location>
</feature>
<name>A0A517ZDI9_9PLAN</name>
<accession>A0A517ZDI9</accession>
<feature type="region of interest" description="C-terminal hotdog fold" evidence="4">
    <location>
        <begin position="3161"/>
        <end position="3306"/>
    </location>
</feature>
<dbReference type="GO" id="GO:0006633">
    <property type="term" value="P:fatty acid biosynthetic process"/>
    <property type="evidence" value="ECO:0007669"/>
    <property type="project" value="InterPro"/>
</dbReference>
<feature type="domain" description="PKS/mFAS DH" evidence="8">
    <location>
        <begin position="2684"/>
        <end position="2977"/>
    </location>
</feature>
<dbReference type="InterPro" id="IPR013968">
    <property type="entry name" value="PKS_KR"/>
</dbReference>
<dbReference type="Pfam" id="PF08659">
    <property type="entry name" value="KR"/>
    <property type="match status" value="1"/>
</dbReference>
<dbReference type="InterPro" id="IPR020841">
    <property type="entry name" value="PKS_Beta-ketoAc_synthase_dom"/>
</dbReference>
<feature type="region of interest" description="Disordered" evidence="5">
    <location>
        <begin position="474"/>
        <end position="498"/>
    </location>
</feature>
<dbReference type="InterPro" id="IPR016035">
    <property type="entry name" value="Acyl_Trfase/lysoPLipase"/>
</dbReference>
<feature type="domain" description="Carrier" evidence="6">
    <location>
        <begin position="1484"/>
        <end position="1564"/>
    </location>
</feature>
<dbReference type="SMART" id="SM00827">
    <property type="entry name" value="PKS_AT"/>
    <property type="match status" value="1"/>
</dbReference>
<dbReference type="SUPFAM" id="SSF52151">
    <property type="entry name" value="FabD/lysophospholipase-like"/>
    <property type="match status" value="1"/>
</dbReference>
<dbReference type="Gene3D" id="3.40.47.10">
    <property type="match status" value="2"/>
</dbReference>
<keyword evidence="10" id="KW-1185">Reference proteome</keyword>
<evidence type="ECO:0000259" key="8">
    <source>
        <dbReference type="PROSITE" id="PS52019"/>
    </source>
</evidence>
<dbReference type="NCBIfam" id="NF040521">
    <property type="entry name" value="C45_proenzyme"/>
    <property type="match status" value="1"/>
</dbReference>
<dbReference type="InterPro" id="IPR014031">
    <property type="entry name" value="Ketoacyl_synth_C"/>
</dbReference>
<dbReference type="InterPro" id="IPR049552">
    <property type="entry name" value="PKS_DH_N"/>
</dbReference>
<dbReference type="EMBL" id="CP036275">
    <property type="protein sequence ID" value="QDU40500.1"/>
    <property type="molecule type" value="Genomic_DNA"/>
</dbReference>
<feature type="region of interest" description="Disordered" evidence="5">
    <location>
        <begin position="2119"/>
        <end position="2148"/>
    </location>
</feature>
<feature type="active site" description="Proton donor; for dehydratase activity" evidence="4">
    <location>
        <position position="2892"/>
    </location>
</feature>
<dbReference type="InterPro" id="IPR049551">
    <property type="entry name" value="PKS_DH_C"/>
</dbReference>
<dbReference type="PROSITE" id="PS50075">
    <property type="entry name" value="CARRIER"/>
    <property type="match status" value="2"/>
</dbReference>
<feature type="region of interest" description="Disordered" evidence="5">
    <location>
        <begin position="2991"/>
        <end position="3022"/>
    </location>
</feature>
<feature type="compositionally biased region" description="Basic and acidic residues" evidence="5">
    <location>
        <begin position="2997"/>
        <end position="3006"/>
    </location>
</feature>
<keyword evidence="1" id="KW-0596">Phosphopantetheine</keyword>
<dbReference type="Pfam" id="PF16197">
    <property type="entry name" value="KAsynt_C_assoc"/>
    <property type="match status" value="1"/>
</dbReference>
<dbReference type="InterPro" id="IPR001227">
    <property type="entry name" value="Ac_transferase_dom_sf"/>
</dbReference>
<evidence type="ECO:0000256" key="2">
    <source>
        <dbReference type="ARBA" id="ARBA00022553"/>
    </source>
</evidence>
<evidence type="ECO:0000313" key="9">
    <source>
        <dbReference type="EMBL" id="QDU40500.1"/>
    </source>
</evidence>
<dbReference type="PANTHER" id="PTHR43775:SF37">
    <property type="entry name" value="SI:DKEY-61P9.11"/>
    <property type="match status" value="1"/>
</dbReference>
<feature type="compositionally biased region" description="Polar residues" evidence="5">
    <location>
        <begin position="475"/>
        <end position="497"/>
    </location>
</feature>
<feature type="region of interest" description="C-terminal hotdog fold" evidence="4">
    <location>
        <begin position="2825"/>
        <end position="2977"/>
    </location>
</feature>
<feature type="compositionally biased region" description="Low complexity" evidence="5">
    <location>
        <begin position="3010"/>
        <end position="3021"/>
    </location>
</feature>
<evidence type="ECO:0000259" key="7">
    <source>
        <dbReference type="PROSITE" id="PS52004"/>
    </source>
</evidence>
<feature type="compositionally biased region" description="Low complexity" evidence="5">
    <location>
        <begin position="1459"/>
        <end position="1480"/>
    </location>
</feature>
<dbReference type="SUPFAM" id="SSF55048">
    <property type="entry name" value="Probable ACP-binding domain of malonyl-CoA ACP transacylase"/>
    <property type="match status" value="1"/>
</dbReference>
<evidence type="ECO:0000256" key="3">
    <source>
        <dbReference type="ARBA" id="ARBA00022679"/>
    </source>
</evidence>
<dbReference type="InterPro" id="IPR036736">
    <property type="entry name" value="ACP-like_sf"/>
</dbReference>
<dbReference type="InterPro" id="IPR042104">
    <property type="entry name" value="PKS_dehydratase_sf"/>
</dbReference>
<feature type="domain" description="Ketosynthase family 3 (KS3)" evidence="7">
    <location>
        <begin position="8"/>
        <end position="469"/>
    </location>
</feature>
<dbReference type="SUPFAM" id="SSF47336">
    <property type="entry name" value="ACP-like"/>
    <property type="match status" value="2"/>
</dbReference>
<feature type="domain" description="PKS/mFAS DH" evidence="8">
    <location>
        <begin position="3032"/>
        <end position="3306"/>
    </location>
</feature>
<dbReference type="Pfam" id="PF00550">
    <property type="entry name" value="PP-binding"/>
    <property type="match status" value="2"/>
</dbReference>
<evidence type="ECO:0000313" key="10">
    <source>
        <dbReference type="Proteomes" id="UP000320496"/>
    </source>
</evidence>
<dbReference type="Pfam" id="PF00698">
    <property type="entry name" value="Acyl_transf_1"/>
    <property type="match status" value="1"/>
</dbReference>
<evidence type="ECO:0000256" key="4">
    <source>
        <dbReference type="PROSITE-ProRule" id="PRU01363"/>
    </source>
</evidence>
<feature type="active site" description="Proton acceptor; for dehydratase activity" evidence="4">
    <location>
        <position position="3064"/>
    </location>
</feature>
<dbReference type="KEGG" id="mri:Mal4_48580"/>
<dbReference type="Gene3D" id="3.40.366.10">
    <property type="entry name" value="Malonyl-Coenzyme A Acyl Carrier Protein, domain 2"/>
    <property type="match status" value="1"/>
</dbReference>
<dbReference type="CDD" id="cd08953">
    <property type="entry name" value="KR_2_SDR_x"/>
    <property type="match status" value="1"/>
</dbReference>
<dbReference type="PROSITE" id="PS00606">
    <property type="entry name" value="KS3_1"/>
    <property type="match status" value="1"/>
</dbReference>
<feature type="region of interest" description="Disordered" evidence="5">
    <location>
        <begin position="1384"/>
        <end position="1483"/>
    </location>
</feature>
<feature type="compositionally biased region" description="Pro residues" evidence="5">
    <location>
        <begin position="1582"/>
        <end position="1609"/>
    </location>
</feature>
<feature type="domain" description="Carrier" evidence="6">
    <location>
        <begin position="1627"/>
        <end position="1710"/>
    </location>
</feature>
<dbReference type="Gene3D" id="3.60.60.10">
    <property type="entry name" value="Penicillin V Acylase, Chain A"/>
    <property type="match status" value="1"/>
</dbReference>
<dbReference type="Pfam" id="PF21089">
    <property type="entry name" value="PKS_DH_N"/>
    <property type="match status" value="2"/>
</dbReference>
<keyword evidence="9" id="KW-0012">Acyltransferase</keyword>
<dbReference type="SUPFAM" id="SSF53901">
    <property type="entry name" value="Thiolase-like"/>
    <property type="match status" value="3"/>
</dbReference>
<dbReference type="RefSeq" id="WP_145371787.1">
    <property type="nucleotide sequence ID" value="NZ_CP036275.1"/>
</dbReference>
<evidence type="ECO:0000256" key="1">
    <source>
        <dbReference type="ARBA" id="ARBA00022450"/>
    </source>
</evidence>
<dbReference type="PROSITE" id="PS52004">
    <property type="entry name" value="KS3_2"/>
    <property type="match status" value="2"/>
</dbReference>
<dbReference type="GO" id="GO:0005737">
    <property type="term" value="C:cytoplasm"/>
    <property type="evidence" value="ECO:0007669"/>
    <property type="project" value="TreeGrafter"/>
</dbReference>
<evidence type="ECO:0000256" key="5">
    <source>
        <dbReference type="SAM" id="MobiDB-lite"/>
    </source>
</evidence>
<evidence type="ECO:0000259" key="6">
    <source>
        <dbReference type="PROSITE" id="PS50075"/>
    </source>
</evidence>
<dbReference type="SMART" id="SM00825">
    <property type="entry name" value="PKS_KS"/>
    <property type="match status" value="1"/>
</dbReference>
<dbReference type="PANTHER" id="PTHR43775">
    <property type="entry name" value="FATTY ACID SYNTHASE"/>
    <property type="match status" value="1"/>
</dbReference>
<feature type="region of interest" description="Disordered" evidence="5">
    <location>
        <begin position="1570"/>
        <end position="1629"/>
    </location>
</feature>
<dbReference type="InterPro" id="IPR014030">
    <property type="entry name" value="Ketoacyl_synth_N"/>
</dbReference>
<sequence>MNFSPSGPVPIAVVGMGCRMPGADNLDEYWSLIRDGRSAIGRLPDERLDRALYFDPAQRGQRGKSYSELGGVVPDRPVNPAICPLPPDLISRHDIAHLTMCEVAAAALRHAGLDPFQLPQRRGGVYIGHAGGSCLAGDVSYSTYIEQAAESLREANAFRELPPDLREKTLREFIDGVRRSSPRRTSEGPELGAHAISNLIVKAFGLDGPSMAVDAACASSLVAMALGVQALQQGEIDFAIVGGASYSKWYGMVLFSMAQSISATGSRPFDADADGLISSDGYAAVVLKPLPAAERDGDRVLAVVRGVGLASDGRGKSLWAPRKEGQIRAIRRAYAAGVDPKGLQYLECHATSTQVGDATELSALTEALSEPLAGSAPVPIGSVKANIGHTLETAGVAGLVKAILAMNAGCIPPQINYRTPNPEIPWNDIPFQVSTARQDWQPHQRFGVRRTAVNAFGIGGLNIHVVLDDRPSERLNASGSVPETPVSRSSQQSTGISPNEPIAVVGMGAITPGALTVQAFWELIASGRDPKMPVPADRWNPDVYVNSPGDEAFRAKTNIGGVIEGFEYDWKKHRIPPKQIANANPLQFMLLDAADQALRDAGCMEREFDREHCAVVVGTIFGGDFACEMQVGLRLPEMRARLETLLQQQGVPPAVQGQCLDEFEEKLLEHMPALMDETGSFTSSTLASRLTKTFDLMGGAFAIDGDDVSAACAISSAVNLLRTGTCSAVLCASGQQSLDVNTYAMLSMTEQLSEKPSCSQLDARADGVVPAEAVGVLLLKRLSDAQRDGDTIRAVIRGIGHSAEYTDPVAAGIRAGERALASAQKTPDQFGFIELSSRHAVQNDLPAVARVWKAETDDAAAPETSLNSLSGQIGHALGTAGMLSTIKATLELEHGQTVADFGLESPEETAAHSGLLLPHERRQLFDTTSAGTSLAAVTSASSSGAAWTMVLEGGSNLPQRPRTQAVRERGESWRIMRLAAQNRAQLRDRLVDLAGRLATVSETQRNAPFDAASPLRLSIVYDSDQTLQTQLSQAAAALAQPGGERLLERAGMYFFERTAGTPRLAFLFPGQGSQYPEMCRPLRSLSPAAAAITEELDRALSAQSLPDCESLLRDLDGQMGRDALRTQLSMLVGDLMMLVTLRELGLEPDVVAGHSYGEIPALVAAGALSVADAVSLTRARVDSIEQNVTVEGGMLSTNAPAPFVEETAQLFGGTVFVANHNAPDQVVAGGTSPAVAGLQRLLEAEGYVARTLAVPRPFHTPLMKPAEEPFRQALQQISMQSPGNGFVSSVTNQPVADAQAVRENLARQLTEPVRYVDLIERIVADGPAVLVEVGPNSVLTKLHRRIVQGKSAIAVATDEVNRSSDEQLVRVRALLEATGNLVSTQSAAPAPSAPAAAPQAPQRGRIFEFDATQRRKERARASATQEPAADPRPTPTAKTPPTSPAPPSAPVSEPPPTRQADAAAPASQPAPQPSASAASAVSREELAETMLEFIVDQTGYPPEMVDFDVDLEADLGIDSIKKAQLIGELVENFPLDHLAASVSTRSLDDFRTLNQILDFVLSPAEEGAAAATEPAASSPAAVAPPPAPEPAAPAPTPPAPVTPPAPPEPVASAPSATPETVQESGGLDRDEVARFMVEYVIDQTGYPAEMVDMEADLEADLGIDSIKKAQLIGELSENFSLDHLAGSVTDLSLDDFPTLEAILDFVMPTGGQPSPQPTAAAQESDAGTTSTQQAADSSVSVYVTASTDVADATTSPRAAGHVTIVECSGSPGEMGRQHGQSQREAILKILQRHTALRGTPAGSDAAKSALDEARQYFAPDELEELRGLADAIGLTEEELLTHNLGMYPDVIPGCSQFAVRSAVNGTSRLIHAANEDSPLALSLPDCLARIVQIRRPKDKLAHLTFSIAGQVAGLNGVNARGVTVSSTLLLDRPRTSRAGACCLHPMLVKRILEGAVDVESALEIVQAAPRFGAWSLCISHFPSDRICYLEYDGSELAIGTDRELVATTNHSLLQSPSLAVPEHSRLRLRRLEQLVSSAGQPSVSGQQAQQILRDRFDCGRDRETPHPTMNTICRVDNQISFVLDPEDQSIWVTPGPMANGHADRFERIDLQQLWQQSTVQEPTGQPATIPAASTPTSNGESKPAGAAMPAASERLMQRWVVRRIEAPLADESTPQWKPTGTAIVLGNGPDAEALQQQLTSRGANVKTIGSGGSTEQILAELDACLAADSCPHLFLMTGREEAADTRTIWSDWSQRRDRGLLLPYLATQKWMQHVTSAGLLEQATLTALVSLGGDFATTLPVPAVEGAGLCGLLKGLAREFEGLSVKAIDVPAEERGPDVAGLVLQELGAGRPEVEVGYLRGRRHILRNIPQPAATSEQSGPLPHGTWVVTGGARGVTAVVARELARRFGLKLHLIGSSPAPDVDPSWKNLPETELKQLRRTVMTQARESGKTPAREWARVERAIDMDRTLDAYRQAGVDATYHVCDVTDAQALEQTLAEIRTADGPIHGIIHGAGIEAACRFDRKQREQVISTIAVKVDAAFTLLNLTQDDPLEHVIGFGSTSGRFGGLGQTDYSLASELLCKLCAAVRWLRPEVRAVGIHWPPWDEIGMAARPESRLALSASGLTFMPPAEGAAHVIDELLAGTPDAEVLFVDRPAELQIGCDAAEATQLGELRRRNGNGRPAAMIDAVLDETSSSETIAETRLDPSQPFLDQHRHRRTPILPVVMALETLCETASLKADAPATLIEDVTIHHGLRFHTDRPQRARVVAQRNGDRVSCELRADFHNRRGALVDPDRLHVEATVTCGDAAATPALPDPGPQPTDWHAAPYYDNWQSMAEDDDRVFHGPPFTALKEMATVADGGWGRIVAADNSELTAEGTAAGWALAPATLDACLLAADVLTVWRTGYAPLPQSFGSIRLLRPIAAGEELTVRLWHRDSSESAKWDDYDFTLYSRNGEPVVAVTGYRSTRVSPSPGTPDRIRTPDWLNETASATSAEDSHQADRAEVPSATGNGRRTGTATMPATATSVAAAPLIRLVTEGATSQESLAYIRLDPTTDPFLTHHLLDRRPILPAVVGLEAMVEAAAAGAPPAGFTAHGFKVHRPLRFPTDEPTEVRVRVHQDGNGASCRLESSDGATLYQQAEVVFDSPDASEVPELVTSHMPMFPFMWSEENRIYHGDIFRCLEEVIYQRDGGWGRIYAADPAQLFGDREGDLVYTPAATLDSCLVTCGADAFIMLGGRQEMPMEFERMQMFRMPASDEQCMVRIFCRAQEPRHTMYDFTLYGEDGTPILDVAGYRGGLINGTTT</sequence>
<feature type="active site" description="Proton donor; for dehydratase activity" evidence="4">
    <location>
        <position position="3223"/>
    </location>
</feature>